<dbReference type="Pfam" id="PF00097">
    <property type="entry name" value="zf-C3HC4"/>
    <property type="match status" value="1"/>
</dbReference>
<feature type="domain" description="B box-type" evidence="8">
    <location>
        <begin position="99"/>
        <end position="145"/>
    </location>
</feature>
<evidence type="ECO:0000256" key="5">
    <source>
        <dbReference type="PROSITE-ProRule" id="PRU00024"/>
    </source>
</evidence>
<dbReference type="SUPFAM" id="SSF57845">
    <property type="entry name" value="B-box zinc-binding domain"/>
    <property type="match status" value="1"/>
</dbReference>
<dbReference type="PROSITE" id="PS50119">
    <property type="entry name" value="ZF_BBOX"/>
    <property type="match status" value="1"/>
</dbReference>
<dbReference type="SMART" id="SM00184">
    <property type="entry name" value="RING"/>
    <property type="match status" value="1"/>
</dbReference>
<feature type="region of interest" description="Disordered" evidence="6">
    <location>
        <begin position="491"/>
        <end position="522"/>
    </location>
</feature>
<dbReference type="Gene3D" id="4.10.830.40">
    <property type="match status" value="1"/>
</dbReference>
<dbReference type="CDD" id="cd19757">
    <property type="entry name" value="Bbox1"/>
    <property type="match status" value="1"/>
</dbReference>
<comment type="caution">
    <text evidence="9">The sequence shown here is derived from an EMBL/GenBank/DDBJ whole genome shotgun (WGS) entry which is preliminary data.</text>
</comment>
<dbReference type="AlphaFoldDB" id="A0AAE0T2R2"/>
<keyword evidence="4" id="KW-0862">Zinc</keyword>
<evidence type="ECO:0000259" key="8">
    <source>
        <dbReference type="PROSITE" id="PS50119"/>
    </source>
</evidence>
<name>A0AAE0T2R2_9BIVA</name>
<dbReference type="PANTHER" id="PTHR25462:SF291">
    <property type="entry name" value="E3 UBIQUITIN-PROTEIN LIGASE TRIM45"/>
    <property type="match status" value="1"/>
</dbReference>
<dbReference type="InterPro" id="IPR039399">
    <property type="entry name" value="Deltex_C_sf"/>
</dbReference>
<dbReference type="PROSITE" id="PS50089">
    <property type="entry name" value="ZF_RING_2"/>
    <property type="match status" value="1"/>
</dbReference>
<evidence type="ECO:0000256" key="4">
    <source>
        <dbReference type="ARBA" id="ARBA00022833"/>
    </source>
</evidence>
<reference evidence="9" key="3">
    <citation type="submission" date="2023-05" db="EMBL/GenBank/DDBJ databases">
        <authorList>
            <person name="Smith C.H."/>
        </authorList>
    </citation>
    <scope>NUCLEOTIDE SEQUENCE</scope>
    <source>
        <strain evidence="9">CHS0354</strain>
        <tissue evidence="9">Mantle</tissue>
    </source>
</reference>
<proteinExistence type="inferred from homology"/>
<evidence type="ECO:0000313" key="10">
    <source>
        <dbReference type="Proteomes" id="UP001195483"/>
    </source>
</evidence>
<evidence type="ECO:0000313" key="9">
    <source>
        <dbReference type="EMBL" id="KAK3602299.1"/>
    </source>
</evidence>
<evidence type="ECO:0000256" key="6">
    <source>
        <dbReference type="SAM" id="MobiDB-lite"/>
    </source>
</evidence>
<dbReference type="InterPro" id="IPR003649">
    <property type="entry name" value="Bbox_C"/>
</dbReference>
<dbReference type="Pfam" id="PF00643">
    <property type="entry name" value="zf-B_box"/>
    <property type="match status" value="2"/>
</dbReference>
<dbReference type="InterPro" id="IPR000315">
    <property type="entry name" value="Znf_B-box"/>
</dbReference>
<dbReference type="InterPro" id="IPR017907">
    <property type="entry name" value="Znf_RING_CS"/>
</dbReference>
<dbReference type="PANTHER" id="PTHR25462">
    <property type="entry name" value="BONUS, ISOFORM C-RELATED"/>
    <property type="match status" value="1"/>
</dbReference>
<evidence type="ECO:0000256" key="3">
    <source>
        <dbReference type="ARBA" id="ARBA00022771"/>
    </source>
</evidence>
<dbReference type="InterPro" id="IPR047153">
    <property type="entry name" value="TRIM45/56/19-like"/>
</dbReference>
<dbReference type="Pfam" id="PF18102">
    <property type="entry name" value="DTC"/>
    <property type="match status" value="1"/>
</dbReference>
<evidence type="ECO:0000256" key="1">
    <source>
        <dbReference type="ARBA" id="ARBA00009413"/>
    </source>
</evidence>
<dbReference type="SMART" id="SM00502">
    <property type="entry name" value="BBC"/>
    <property type="match status" value="1"/>
</dbReference>
<organism evidence="9 10">
    <name type="scientific">Potamilus streckersoni</name>
    <dbReference type="NCBI Taxonomy" id="2493646"/>
    <lineage>
        <taxon>Eukaryota</taxon>
        <taxon>Metazoa</taxon>
        <taxon>Spiralia</taxon>
        <taxon>Lophotrochozoa</taxon>
        <taxon>Mollusca</taxon>
        <taxon>Bivalvia</taxon>
        <taxon>Autobranchia</taxon>
        <taxon>Heteroconchia</taxon>
        <taxon>Palaeoheterodonta</taxon>
        <taxon>Unionida</taxon>
        <taxon>Unionoidea</taxon>
        <taxon>Unionidae</taxon>
        <taxon>Ambleminae</taxon>
        <taxon>Lampsilini</taxon>
        <taxon>Potamilus</taxon>
    </lineage>
</organism>
<reference evidence="9" key="1">
    <citation type="journal article" date="2021" name="Genome Biol. Evol.">
        <title>A High-Quality Reference Genome for a Parasitic Bivalve with Doubly Uniparental Inheritance (Bivalvia: Unionida).</title>
        <authorList>
            <person name="Smith C.H."/>
        </authorList>
    </citation>
    <scope>NUCLEOTIDE SEQUENCE</scope>
    <source>
        <strain evidence="9">CHS0354</strain>
    </source>
</reference>
<dbReference type="Gene3D" id="3.30.390.130">
    <property type="match status" value="1"/>
</dbReference>
<dbReference type="CDD" id="cd19756">
    <property type="entry name" value="Bbox2"/>
    <property type="match status" value="1"/>
</dbReference>
<dbReference type="InterPro" id="IPR039396">
    <property type="entry name" value="Deltex_C"/>
</dbReference>
<dbReference type="InterPro" id="IPR018957">
    <property type="entry name" value="Znf_C3HC4_RING-type"/>
</dbReference>
<dbReference type="Gene3D" id="3.30.40.10">
    <property type="entry name" value="Zinc/RING finger domain, C3HC4 (zinc finger)"/>
    <property type="match status" value="1"/>
</dbReference>
<dbReference type="SUPFAM" id="SSF57850">
    <property type="entry name" value="RING/U-box"/>
    <property type="match status" value="1"/>
</dbReference>
<feature type="domain" description="RING-type" evidence="7">
    <location>
        <begin position="24"/>
        <end position="67"/>
    </location>
</feature>
<dbReference type="GO" id="GO:0008270">
    <property type="term" value="F:zinc ion binding"/>
    <property type="evidence" value="ECO:0007669"/>
    <property type="project" value="UniProtKB-KW"/>
</dbReference>
<keyword evidence="3 5" id="KW-0863">Zinc-finger</keyword>
<dbReference type="CDD" id="cd09633">
    <property type="entry name" value="Deltex_C"/>
    <property type="match status" value="1"/>
</dbReference>
<gene>
    <name evidence="9" type="ORF">CHS0354_001736</name>
</gene>
<keyword evidence="10" id="KW-1185">Reference proteome</keyword>
<dbReference type="Gene3D" id="3.30.160.60">
    <property type="entry name" value="Classic Zinc Finger"/>
    <property type="match status" value="1"/>
</dbReference>
<protein>
    <recommendedName>
        <fullName evidence="11">RING-type E3 ubiquitin transferase</fullName>
    </recommendedName>
</protein>
<reference evidence="9" key="2">
    <citation type="journal article" date="2021" name="Genome Biol. Evol.">
        <title>Developing a high-quality reference genome for a parasitic bivalve with doubly uniparental inheritance (Bivalvia: Unionida).</title>
        <authorList>
            <person name="Smith C.H."/>
        </authorList>
    </citation>
    <scope>NUCLEOTIDE SEQUENCE</scope>
    <source>
        <strain evidence="9">CHS0354</strain>
        <tissue evidence="9">Mantle</tissue>
    </source>
</reference>
<comment type="similarity">
    <text evidence="1">Belongs to the Deltex family.</text>
</comment>
<accession>A0AAE0T2R2</accession>
<dbReference type="GO" id="GO:0061630">
    <property type="term" value="F:ubiquitin protein ligase activity"/>
    <property type="evidence" value="ECO:0007669"/>
    <property type="project" value="TreeGrafter"/>
</dbReference>
<dbReference type="EMBL" id="JAEAOA010000165">
    <property type="protein sequence ID" value="KAK3602299.1"/>
    <property type="molecule type" value="Genomic_DNA"/>
</dbReference>
<dbReference type="PROSITE" id="PS00518">
    <property type="entry name" value="ZF_RING_1"/>
    <property type="match status" value="1"/>
</dbReference>
<keyword evidence="2" id="KW-0479">Metal-binding</keyword>
<dbReference type="Proteomes" id="UP001195483">
    <property type="component" value="Unassembled WGS sequence"/>
</dbReference>
<dbReference type="SMART" id="SM00336">
    <property type="entry name" value="BBOX"/>
    <property type="match status" value="2"/>
</dbReference>
<evidence type="ECO:0000256" key="2">
    <source>
        <dbReference type="ARBA" id="ARBA00022723"/>
    </source>
</evidence>
<evidence type="ECO:0008006" key="11">
    <source>
        <dbReference type="Google" id="ProtNLM"/>
    </source>
</evidence>
<evidence type="ECO:0000259" key="7">
    <source>
        <dbReference type="PROSITE" id="PS50089"/>
    </source>
</evidence>
<sequence>MAEASTPSNDHKYVEELKETFLTCCVCQLEFDETSHHPRLLACLHSVCYACLEKLVKEEKVKCPLCNDISAIPDNNLNLIRKDNTRRDLLDFVSVRTHSTGIKCTQCEKDTAVSRCSECKDFLCNDCTNAHQVTKVTKSHTVSTLETLQSMSLTEFSGKLKCQKSGHDQYTLDLYCYKDGCRQPICTLCALTEHKETNGHRIKDVNETYKDEKKETEEILTRAVENEKEVGRMMNEVKAEIHNVEVCAMKLEDSIKAAFSNCRKMLDRRELELIQLAKHHCEGKLKTLSQQKTFLEEFKAEMSDSISFTKGVLSGYSPTAFLQIHGRINERHENLYARRFDQCPHATANMVFKASQMGADFQKHVFSLGNVESFDIYPAHSAVETCDGLVGQPSKVIKVSLFDHGKRPFSGEKADVQIRILDKSSQPITPFYTAIYSKQDKAFIQEVTGDEPGDFMAEVYVCGVEIGEKLKFKIKDNKLGVAGEDKAARTKEITPKKKPTKADLAGSTSKMNGKVGKQPPGTMDIRVEATPSLLGHEGCGTIVITYTFQGGIQKEDDPNPMKPYSGAKWTAYLPDNNKGQKVAKLLKVAFDRKLLFIIVVSQTAVGENCIVWNGVQPKTNRHGGPSMIGYPDPDYLDQVLGQLAAKGVTEADLPK</sequence>
<dbReference type="InterPro" id="IPR001841">
    <property type="entry name" value="Znf_RING"/>
</dbReference>
<dbReference type="InterPro" id="IPR013083">
    <property type="entry name" value="Znf_RING/FYVE/PHD"/>
</dbReference>